<dbReference type="SUPFAM" id="SSF51556">
    <property type="entry name" value="Metallo-dependent hydrolases"/>
    <property type="match status" value="1"/>
</dbReference>
<dbReference type="EMBL" id="BAAAPL010000002">
    <property type="protein sequence ID" value="GAA1705588.1"/>
    <property type="molecule type" value="Genomic_DNA"/>
</dbReference>
<proteinExistence type="predicted"/>
<gene>
    <name evidence="3" type="ORF">GCM10009808_24450</name>
</gene>
<dbReference type="Pfam" id="PF01979">
    <property type="entry name" value="Amidohydro_1"/>
    <property type="match status" value="1"/>
</dbReference>
<keyword evidence="1" id="KW-0378">Hydrolase</keyword>
<accession>A0ABP4UKE7</accession>
<dbReference type="InterPro" id="IPR006680">
    <property type="entry name" value="Amidohydro-rel"/>
</dbReference>
<name>A0ABP4UKE7_9MICO</name>
<evidence type="ECO:0000256" key="1">
    <source>
        <dbReference type="ARBA" id="ARBA00022801"/>
    </source>
</evidence>
<dbReference type="RefSeq" id="WP_344073032.1">
    <property type="nucleotide sequence ID" value="NZ_BAAAPL010000002.1"/>
</dbReference>
<dbReference type="InterPro" id="IPR011059">
    <property type="entry name" value="Metal-dep_hydrolase_composite"/>
</dbReference>
<reference evidence="4" key="1">
    <citation type="journal article" date="2019" name="Int. J. Syst. Evol. Microbiol.">
        <title>The Global Catalogue of Microorganisms (GCM) 10K type strain sequencing project: providing services to taxonomists for standard genome sequencing and annotation.</title>
        <authorList>
            <consortium name="The Broad Institute Genomics Platform"/>
            <consortium name="The Broad Institute Genome Sequencing Center for Infectious Disease"/>
            <person name="Wu L."/>
            <person name="Ma J."/>
        </authorList>
    </citation>
    <scope>NUCLEOTIDE SEQUENCE [LARGE SCALE GENOMIC DNA]</scope>
    <source>
        <strain evidence="4">JCM 15577</strain>
    </source>
</reference>
<dbReference type="InterPro" id="IPR032466">
    <property type="entry name" value="Metal_Hydrolase"/>
</dbReference>
<organism evidence="3 4">
    <name type="scientific">Microbacterium sediminicola</name>
    <dbReference type="NCBI Taxonomy" id="415210"/>
    <lineage>
        <taxon>Bacteria</taxon>
        <taxon>Bacillati</taxon>
        <taxon>Actinomycetota</taxon>
        <taxon>Actinomycetes</taxon>
        <taxon>Micrococcales</taxon>
        <taxon>Microbacteriaceae</taxon>
        <taxon>Microbacterium</taxon>
    </lineage>
</organism>
<comment type="caution">
    <text evidence="3">The sequence shown here is derived from an EMBL/GenBank/DDBJ whole genome shotgun (WGS) entry which is preliminary data.</text>
</comment>
<dbReference type="Proteomes" id="UP001501690">
    <property type="component" value="Unassembled WGS sequence"/>
</dbReference>
<dbReference type="PANTHER" id="PTHR43794">
    <property type="entry name" value="AMINOHYDROLASE SSNA-RELATED"/>
    <property type="match status" value="1"/>
</dbReference>
<dbReference type="InterPro" id="IPR050287">
    <property type="entry name" value="MTA/SAH_deaminase"/>
</dbReference>
<feature type="domain" description="Amidohydrolase-related" evidence="2">
    <location>
        <begin position="57"/>
        <end position="248"/>
    </location>
</feature>
<dbReference type="SUPFAM" id="SSF51338">
    <property type="entry name" value="Composite domain of metallo-dependent hydrolases"/>
    <property type="match status" value="1"/>
</dbReference>
<sequence length="300" mass="30957">MTTTAIRGALLLTPEGEKQGDLLIQDDAIFSVGPAVRTADVEIDGAGMTASAGRVLPHAHLGRTLLTGDEHGCTSAERAQRERDLTLADAAHAYRSGMQALVSAGFTSVLTMASNAHAETALACAAEVGLRATIGIDLSDAAAATAHEWDTLLRLTREWHGAERGRLRIAIAPATHDAIPDALWADALDLAIRADALVHTHVTQAEGDAAVTHLDRIGALTRRTVLISDGALSPSATAAISHAGTTLVVGSDTTPTLARMLGPGPRFGTLRPGAKADVVVFEGTTARTVLVDGRSVGPAS</sequence>
<dbReference type="Gene3D" id="3.20.20.140">
    <property type="entry name" value="Metal-dependent hydrolases"/>
    <property type="match status" value="1"/>
</dbReference>
<evidence type="ECO:0000313" key="3">
    <source>
        <dbReference type="EMBL" id="GAA1705588.1"/>
    </source>
</evidence>
<dbReference type="PANTHER" id="PTHR43794:SF11">
    <property type="entry name" value="AMIDOHYDROLASE-RELATED DOMAIN-CONTAINING PROTEIN"/>
    <property type="match status" value="1"/>
</dbReference>
<keyword evidence="4" id="KW-1185">Reference proteome</keyword>
<evidence type="ECO:0000313" key="4">
    <source>
        <dbReference type="Proteomes" id="UP001501690"/>
    </source>
</evidence>
<evidence type="ECO:0000259" key="2">
    <source>
        <dbReference type="Pfam" id="PF01979"/>
    </source>
</evidence>
<protein>
    <recommendedName>
        <fullName evidence="2">Amidohydrolase-related domain-containing protein</fullName>
    </recommendedName>
</protein>